<dbReference type="AlphaFoldDB" id="A0A084G3I9"/>
<proteinExistence type="predicted"/>
<feature type="region of interest" description="Disordered" evidence="1">
    <location>
        <begin position="126"/>
        <end position="196"/>
    </location>
</feature>
<sequence>MAPATGPGTGTRHLTDRERYRVRVLFFDGHKTRAEIASITGYTPRQITNAIRHETVAPRTGRPPSLTPAQQERLDSFVSESVENSRMTYQKISQTLFDGQVSESAIRNTLHRLGYRRNGAFNAGARLVRSHPRQTNASTPSGSGEIPPPTAPTDTNAVDEHWYSPFRHDDTYDRNRHRVDEHSGTPLYSPDKHRGI</sequence>
<dbReference type="GeneID" id="27725669"/>
<gene>
    <name evidence="2" type="ORF">SAPIO_CDS6597</name>
</gene>
<protein>
    <recommendedName>
        <fullName evidence="4">Transposase Tc1-like domain-containing protein</fullName>
    </recommendedName>
</protein>
<evidence type="ECO:0008006" key="4">
    <source>
        <dbReference type="Google" id="ProtNLM"/>
    </source>
</evidence>
<comment type="caution">
    <text evidence="2">The sequence shown here is derived from an EMBL/GenBank/DDBJ whole genome shotgun (WGS) entry which is preliminary data.</text>
</comment>
<dbReference type="VEuPathDB" id="FungiDB:SAPIO_CDS6597"/>
<keyword evidence="3" id="KW-1185">Reference proteome</keyword>
<evidence type="ECO:0000313" key="2">
    <source>
        <dbReference type="EMBL" id="KEZ41901.1"/>
    </source>
</evidence>
<feature type="compositionally biased region" description="Polar residues" evidence="1">
    <location>
        <begin position="133"/>
        <end position="142"/>
    </location>
</feature>
<accession>A0A084G3I9</accession>
<feature type="compositionally biased region" description="Basic and acidic residues" evidence="1">
    <location>
        <begin position="158"/>
        <end position="183"/>
    </location>
</feature>
<dbReference type="InterPro" id="IPR009057">
    <property type="entry name" value="Homeodomain-like_sf"/>
</dbReference>
<dbReference type="RefSeq" id="XP_016641700.1">
    <property type="nucleotide sequence ID" value="XM_016788656.1"/>
</dbReference>
<dbReference type="EMBL" id="JOWA01000105">
    <property type="protein sequence ID" value="KEZ41901.1"/>
    <property type="molecule type" value="Genomic_DNA"/>
</dbReference>
<dbReference type="HOGENOM" id="CLU_1390946_0_0_1"/>
<dbReference type="Proteomes" id="UP000028545">
    <property type="component" value="Unassembled WGS sequence"/>
</dbReference>
<reference evidence="2 3" key="1">
    <citation type="journal article" date="2014" name="Genome Announc.">
        <title>Draft genome sequence of the pathogenic fungus Scedosporium apiospermum.</title>
        <authorList>
            <person name="Vandeputte P."/>
            <person name="Ghamrawi S."/>
            <person name="Rechenmann M."/>
            <person name="Iltis A."/>
            <person name="Giraud S."/>
            <person name="Fleury M."/>
            <person name="Thornton C."/>
            <person name="Delhaes L."/>
            <person name="Meyer W."/>
            <person name="Papon N."/>
            <person name="Bouchara J.P."/>
        </authorList>
    </citation>
    <scope>NUCLEOTIDE SEQUENCE [LARGE SCALE GENOMIC DNA]</scope>
    <source>
        <strain evidence="2 3">IHEM 14462</strain>
    </source>
</reference>
<dbReference type="KEGG" id="sapo:SAPIO_CDS6597"/>
<dbReference type="SUPFAM" id="SSF46689">
    <property type="entry name" value="Homeodomain-like"/>
    <property type="match status" value="1"/>
</dbReference>
<organism evidence="2 3">
    <name type="scientific">Pseudallescheria apiosperma</name>
    <name type="common">Scedosporium apiospermum</name>
    <dbReference type="NCBI Taxonomy" id="563466"/>
    <lineage>
        <taxon>Eukaryota</taxon>
        <taxon>Fungi</taxon>
        <taxon>Dikarya</taxon>
        <taxon>Ascomycota</taxon>
        <taxon>Pezizomycotina</taxon>
        <taxon>Sordariomycetes</taxon>
        <taxon>Hypocreomycetidae</taxon>
        <taxon>Microascales</taxon>
        <taxon>Microascaceae</taxon>
        <taxon>Scedosporium</taxon>
    </lineage>
</organism>
<evidence type="ECO:0000256" key="1">
    <source>
        <dbReference type="SAM" id="MobiDB-lite"/>
    </source>
</evidence>
<name>A0A084G3I9_PSEDA</name>
<dbReference type="OMA" id="AVDEHWY"/>
<dbReference type="OrthoDB" id="5292349at2759"/>
<evidence type="ECO:0000313" key="3">
    <source>
        <dbReference type="Proteomes" id="UP000028545"/>
    </source>
</evidence>